<gene>
    <name evidence="1" type="ORF">ACFPT7_00285</name>
</gene>
<sequence>MKVMSTWSARPGAFDDAIERFLKGEAAPVEGVKLLGRWHSVDLSTGFSLYETDDPAALHRGALRWVDLLELQTYVVIEDAEAGANFAQFAGK</sequence>
<name>A0ABW1E8S3_9BACT</name>
<dbReference type="RefSeq" id="WP_263335274.1">
    <property type="nucleotide sequence ID" value="NZ_JAGSYH010000002.1"/>
</dbReference>
<reference evidence="2" key="1">
    <citation type="journal article" date="2019" name="Int. J. Syst. Evol. Microbiol.">
        <title>The Global Catalogue of Microorganisms (GCM) 10K type strain sequencing project: providing services to taxonomists for standard genome sequencing and annotation.</title>
        <authorList>
            <consortium name="The Broad Institute Genomics Platform"/>
            <consortium name="The Broad Institute Genome Sequencing Center for Infectious Disease"/>
            <person name="Wu L."/>
            <person name="Ma J."/>
        </authorList>
    </citation>
    <scope>NUCLEOTIDE SEQUENCE [LARGE SCALE GENOMIC DNA]</scope>
    <source>
        <strain evidence="2">JCM 4087</strain>
    </source>
</reference>
<dbReference type="InterPro" id="IPR021734">
    <property type="entry name" value="DUF3303"/>
</dbReference>
<dbReference type="Proteomes" id="UP001596091">
    <property type="component" value="Unassembled WGS sequence"/>
</dbReference>
<accession>A0ABW1E8S3</accession>
<comment type="caution">
    <text evidence="1">The sequence shown here is derived from an EMBL/GenBank/DDBJ whole genome shotgun (WGS) entry which is preliminary data.</text>
</comment>
<evidence type="ECO:0000313" key="2">
    <source>
        <dbReference type="Proteomes" id="UP001596091"/>
    </source>
</evidence>
<protein>
    <submittedName>
        <fullName evidence="1">DUF3303 domain-containing protein</fullName>
    </submittedName>
</protein>
<dbReference type="Pfam" id="PF11746">
    <property type="entry name" value="DUF3303"/>
    <property type="match status" value="1"/>
</dbReference>
<evidence type="ECO:0000313" key="1">
    <source>
        <dbReference type="EMBL" id="MFC5860721.1"/>
    </source>
</evidence>
<organism evidence="1 2">
    <name type="scientific">Acidicapsa dinghuensis</name>
    <dbReference type="NCBI Taxonomy" id="2218256"/>
    <lineage>
        <taxon>Bacteria</taxon>
        <taxon>Pseudomonadati</taxon>
        <taxon>Acidobacteriota</taxon>
        <taxon>Terriglobia</taxon>
        <taxon>Terriglobales</taxon>
        <taxon>Acidobacteriaceae</taxon>
        <taxon>Acidicapsa</taxon>
    </lineage>
</organism>
<dbReference type="EMBL" id="JBHSPH010000001">
    <property type="protein sequence ID" value="MFC5860721.1"/>
    <property type="molecule type" value="Genomic_DNA"/>
</dbReference>
<proteinExistence type="predicted"/>
<keyword evidence="2" id="KW-1185">Reference proteome</keyword>